<sequence>MPYFSNKNKKEAFYMVLHYLEDGSITMKLNMGGKTFNEIFYSEIEYKKFILSL</sequence>
<reference evidence="1" key="2">
    <citation type="submission" date="2007-05" db="EMBL/GenBank/DDBJ databases">
        <title>Genome sequence of Fusobacterium nucleatum subspecies polymorphum - a genetically tractable Fusobacterium.</title>
        <authorList>
            <person name="Karpathy S.E."/>
            <person name="Xiang Q."/>
            <person name="Gioia J."/>
            <person name="Jiang H."/>
            <person name="Liu Y."/>
            <person name="Petrosino J.F."/>
            <person name="Yerrapragada S."/>
            <person name="Fox G.E."/>
            <person name="Kinder Haake S."/>
            <person name="Weinstock G.M."/>
            <person name="Highlander S.K."/>
        </authorList>
    </citation>
    <scope>NUCLEOTIDE SEQUENCE [LARGE SCALE GENOMIC DNA]</scope>
    <source>
        <strain evidence="1">ATCC 10953</strain>
    </source>
</reference>
<reference evidence="1" key="1">
    <citation type="submission" date="2006-07" db="EMBL/GenBank/DDBJ databases">
        <authorList>
            <person name="Qin X."/>
            <person name="Weinstock G.M."/>
        </authorList>
    </citation>
    <scope>NUCLEOTIDE SEQUENCE [LARGE SCALE GENOMIC DNA]</scope>
    <source>
        <strain evidence="1">ATCC 10953</strain>
    </source>
</reference>
<dbReference type="AlphaFoldDB" id="A5TXJ2"/>
<evidence type="ECO:0000313" key="1">
    <source>
        <dbReference type="EMBL" id="EDK89617.1"/>
    </source>
</evidence>
<proteinExistence type="predicted"/>
<accession>A5TXJ2</accession>
<protein>
    <submittedName>
        <fullName evidence="1">Uncharacterized protein</fullName>
    </submittedName>
</protein>
<dbReference type="EMBL" id="CM000440">
    <property type="protein sequence ID" value="EDK89617.1"/>
    <property type="molecule type" value="Genomic_DNA"/>
</dbReference>
<dbReference type="eggNOG" id="ENOG502ZDZ7">
    <property type="taxonomic scope" value="Bacteria"/>
</dbReference>
<name>A5TXJ2_FUSNP</name>
<organism evidence="1">
    <name type="scientific">Fusobacterium polymorphum ATCC 10953</name>
    <dbReference type="NCBI Taxonomy" id="393480"/>
    <lineage>
        <taxon>Bacteria</taxon>
        <taxon>Fusobacteriati</taxon>
        <taxon>Fusobacteriota</taxon>
        <taxon>Fusobacteriia</taxon>
        <taxon>Fusobacteriales</taxon>
        <taxon>Fusobacteriaceae</taxon>
        <taxon>Fusobacterium</taxon>
    </lineage>
</organism>
<dbReference type="HOGENOM" id="CLU_213791_0_0_0"/>
<gene>
    <name evidence="1" type="ORF">FNP_1845</name>
</gene>
<dbReference type="Proteomes" id="UP000001921">
    <property type="component" value="Chromosome"/>
</dbReference>